<dbReference type="Gene3D" id="1.10.443.10">
    <property type="entry name" value="Intergrase catalytic core"/>
    <property type="match status" value="1"/>
</dbReference>
<keyword evidence="4" id="KW-1185">Reference proteome</keyword>
<evidence type="ECO:0000256" key="1">
    <source>
        <dbReference type="ARBA" id="ARBA00023172"/>
    </source>
</evidence>
<dbReference type="GO" id="GO:0006310">
    <property type="term" value="P:DNA recombination"/>
    <property type="evidence" value="ECO:0007669"/>
    <property type="project" value="UniProtKB-KW"/>
</dbReference>
<dbReference type="AlphaFoldDB" id="A0A4R9AM10"/>
<dbReference type="GO" id="GO:0003677">
    <property type="term" value="F:DNA binding"/>
    <property type="evidence" value="ECO:0007669"/>
    <property type="project" value="InterPro"/>
</dbReference>
<gene>
    <name evidence="3" type="ORF">E3T47_11445</name>
</gene>
<comment type="caution">
    <text evidence="3">The sequence shown here is derived from an EMBL/GenBank/DDBJ whole genome shotgun (WGS) entry which is preliminary data.</text>
</comment>
<dbReference type="EMBL" id="SOHK01000015">
    <property type="protein sequence ID" value="TFD65417.1"/>
    <property type="molecule type" value="Genomic_DNA"/>
</dbReference>
<dbReference type="OrthoDB" id="4326943at2"/>
<evidence type="ECO:0000313" key="3">
    <source>
        <dbReference type="EMBL" id="TFD65417.1"/>
    </source>
</evidence>
<keyword evidence="1" id="KW-0233">DNA recombination</keyword>
<dbReference type="InterPro" id="IPR013762">
    <property type="entry name" value="Integrase-like_cat_sf"/>
</dbReference>
<feature type="domain" description="Tyr recombinase" evidence="2">
    <location>
        <begin position="20"/>
        <end position="86"/>
    </location>
</feature>
<proteinExistence type="predicted"/>
<name>A0A4R9AM10_9MICO</name>
<organism evidence="3 4">
    <name type="scientific">Cryobacterium ruanii</name>
    <dbReference type="NCBI Taxonomy" id="1259197"/>
    <lineage>
        <taxon>Bacteria</taxon>
        <taxon>Bacillati</taxon>
        <taxon>Actinomycetota</taxon>
        <taxon>Actinomycetes</taxon>
        <taxon>Micrococcales</taxon>
        <taxon>Microbacteriaceae</taxon>
        <taxon>Cryobacterium</taxon>
    </lineage>
</organism>
<dbReference type="InterPro" id="IPR011010">
    <property type="entry name" value="DNA_brk_join_enz"/>
</dbReference>
<sequence length="107" mass="11802">MPSGQFMARAMYRDWDGQGRHVQATSNTAKAAERALKGKLVIAAVTPHLFRRTVATAVNDNANVELAAELLGHTDTKITVQHYIRRSEVVNPATAELLDKAFARDEE</sequence>
<reference evidence="3 4" key="1">
    <citation type="submission" date="2019-03" db="EMBL/GenBank/DDBJ databases">
        <title>Genomics of glacier-inhabiting Cryobacterium strains.</title>
        <authorList>
            <person name="Liu Q."/>
            <person name="Xin Y.-H."/>
        </authorList>
    </citation>
    <scope>NUCLEOTIDE SEQUENCE [LARGE SCALE GENOMIC DNA]</scope>
    <source>
        <strain evidence="3 4">Sr36</strain>
    </source>
</reference>
<protein>
    <submittedName>
        <fullName evidence="3">Site-specific integrase</fullName>
    </submittedName>
</protein>
<dbReference type="Pfam" id="PF00589">
    <property type="entry name" value="Phage_integrase"/>
    <property type="match status" value="1"/>
</dbReference>
<evidence type="ECO:0000313" key="4">
    <source>
        <dbReference type="Proteomes" id="UP000298154"/>
    </source>
</evidence>
<dbReference type="GO" id="GO:0015074">
    <property type="term" value="P:DNA integration"/>
    <property type="evidence" value="ECO:0007669"/>
    <property type="project" value="InterPro"/>
</dbReference>
<dbReference type="InterPro" id="IPR002104">
    <property type="entry name" value="Integrase_catalytic"/>
</dbReference>
<evidence type="ECO:0000259" key="2">
    <source>
        <dbReference type="Pfam" id="PF00589"/>
    </source>
</evidence>
<dbReference type="RefSeq" id="WP_134556169.1">
    <property type="nucleotide sequence ID" value="NZ_SOHK01000015.1"/>
</dbReference>
<accession>A0A4R9AM10</accession>
<dbReference type="Proteomes" id="UP000298154">
    <property type="component" value="Unassembled WGS sequence"/>
</dbReference>
<dbReference type="SUPFAM" id="SSF56349">
    <property type="entry name" value="DNA breaking-rejoining enzymes"/>
    <property type="match status" value="1"/>
</dbReference>